<dbReference type="Proteomes" id="UP000070346">
    <property type="component" value="Unassembled WGS sequence"/>
</dbReference>
<evidence type="ECO:0000313" key="2">
    <source>
        <dbReference type="Proteomes" id="UP000070346"/>
    </source>
</evidence>
<sequence length="91" mass="10933">MKKQSIANRKSLDKIKNEDPKKYDELNRLKKIRSATSSLRLYATKEELKKISGDIKEVNEFLENHSNLSKEELKKLRFERFKKKRGRPKRK</sequence>
<proteinExistence type="predicted"/>
<comment type="caution">
    <text evidence="1">The sequence shown here is derived from an EMBL/GenBank/DDBJ whole genome shotgun (WGS) entry which is preliminary data.</text>
</comment>
<dbReference type="RefSeq" id="WP_061399873.1">
    <property type="nucleotide sequence ID" value="NZ_LSNG01000005.1"/>
</dbReference>
<dbReference type="AlphaFoldDB" id="A0A9X0SD36"/>
<evidence type="ECO:0000313" key="1">
    <source>
        <dbReference type="EMBL" id="KXN76889.1"/>
    </source>
</evidence>
<gene>
    <name evidence="1" type="ORF">AYJ53_07435</name>
</gene>
<reference evidence="1 2" key="1">
    <citation type="submission" date="2016-02" db="EMBL/GenBank/DDBJ databases">
        <title>Complete Genome Sequences of Lactobacillus johnsonii Strain W1.</title>
        <authorList>
            <person name="Sun Y."/>
            <person name="Wu X."/>
        </authorList>
    </citation>
    <scope>NUCLEOTIDE SEQUENCE [LARGE SCALE GENOMIC DNA]</scope>
    <source>
        <strain evidence="1 2">W1</strain>
    </source>
</reference>
<organism evidence="1 2">
    <name type="scientific">Lactobacillus johnsonii</name>
    <dbReference type="NCBI Taxonomy" id="33959"/>
    <lineage>
        <taxon>Bacteria</taxon>
        <taxon>Bacillati</taxon>
        <taxon>Bacillota</taxon>
        <taxon>Bacilli</taxon>
        <taxon>Lactobacillales</taxon>
        <taxon>Lactobacillaceae</taxon>
        <taxon>Lactobacillus</taxon>
    </lineage>
</organism>
<accession>A0A9X0SD36</accession>
<dbReference type="EMBL" id="LSNG01000005">
    <property type="protein sequence ID" value="KXN76889.1"/>
    <property type="molecule type" value="Genomic_DNA"/>
</dbReference>
<protein>
    <submittedName>
        <fullName evidence="1">Uncharacterized protein</fullName>
    </submittedName>
</protein>
<name>A0A9X0SD36_LACJH</name>